<dbReference type="InterPro" id="IPR036250">
    <property type="entry name" value="AcylCo_DH-like_C"/>
</dbReference>
<reference evidence="7 8" key="1">
    <citation type="submission" date="2019-08" db="EMBL/GenBank/DDBJ databases">
        <title>Actinomadura sp. nov. CYP1-5 isolated from mountain soil.</title>
        <authorList>
            <person name="Songsumanus A."/>
            <person name="Kuncharoen N."/>
            <person name="Kudo T."/>
            <person name="Yuki M."/>
            <person name="Igarashi Y."/>
            <person name="Tanasupawat S."/>
        </authorList>
    </citation>
    <scope>NUCLEOTIDE SEQUENCE [LARGE SCALE GENOMIC DNA]</scope>
    <source>
        <strain evidence="7 8">CYP1-5</strain>
    </source>
</reference>
<comment type="caution">
    <text evidence="7">The sequence shown here is derived from an EMBL/GenBank/DDBJ whole genome shotgun (WGS) entry which is preliminary data.</text>
</comment>
<dbReference type="Gene3D" id="2.40.110.10">
    <property type="entry name" value="Butyryl-CoA Dehydrogenase, subunit A, domain 2"/>
    <property type="match status" value="1"/>
</dbReference>
<evidence type="ECO:0000256" key="1">
    <source>
        <dbReference type="ARBA" id="ARBA00001974"/>
    </source>
</evidence>
<organism evidence="7 8">
    <name type="scientific">Actinomadura decatromicini</name>
    <dbReference type="NCBI Taxonomy" id="2604572"/>
    <lineage>
        <taxon>Bacteria</taxon>
        <taxon>Bacillati</taxon>
        <taxon>Actinomycetota</taxon>
        <taxon>Actinomycetes</taxon>
        <taxon>Streptosporangiales</taxon>
        <taxon>Thermomonosporaceae</taxon>
        <taxon>Actinomadura</taxon>
    </lineage>
</organism>
<protein>
    <submittedName>
        <fullName evidence="7">Acyl-CoA dehydrogenase</fullName>
    </submittedName>
</protein>
<evidence type="ECO:0000313" key="8">
    <source>
        <dbReference type="Proteomes" id="UP000323505"/>
    </source>
</evidence>
<keyword evidence="8" id="KW-1185">Reference proteome</keyword>
<dbReference type="PANTHER" id="PTHR43884">
    <property type="entry name" value="ACYL-COA DEHYDROGENASE"/>
    <property type="match status" value="1"/>
</dbReference>
<evidence type="ECO:0000256" key="3">
    <source>
        <dbReference type="ARBA" id="ARBA00022630"/>
    </source>
</evidence>
<evidence type="ECO:0000259" key="6">
    <source>
        <dbReference type="Pfam" id="PF02771"/>
    </source>
</evidence>
<dbReference type="Proteomes" id="UP000323505">
    <property type="component" value="Unassembled WGS sequence"/>
</dbReference>
<dbReference type="InterPro" id="IPR013786">
    <property type="entry name" value="AcylCoA_DH/ox_N"/>
</dbReference>
<feature type="domain" description="Acyl-CoA dehydrogenase/oxidase N-terminal" evidence="6">
    <location>
        <begin position="6"/>
        <end position="108"/>
    </location>
</feature>
<keyword evidence="3" id="KW-0285">Flavoprotein</keyword>
<dbReference type="PIRSF" id="PIRSF016578">
    <property type="entry name" value="HsaA"/>
    <property type="match status" value="1"/>
</dbReference>
<accession>A0A5D3FWJ8</accession>
<dbReference type="RefSeq" id="WP_148756933.1">
    <property type="nucleotide sequence ID" value="NZ_VSRQ01000001.1"/>
</dbReference>
<dbReference type="InterPro" id="IPR009100">
    <property type="entry name" value="AcylCoA_DH/oxidase_NM_dom_sf"/>
</dbReference>
<evidence type="ECO:0000256" key="4">
    <source>
        <dbReference type="ARBA" id="ARBA00022827"/>
    </source>
</evidence>
<dbReference type="InterPro" id="IPR046373">
    <property type="entry name" value="Acyl-CoA_Oxase/DH_mid-dom_sf"/>
</dbReference>
<dbReference type="InterPro" id="IPR037069">
    <property type="entry name" value="AcylCoA_DH/ox_N_sf"/>
</dbReference>
<dbReference type="Gene3D" id="1.10.540.10">
    <property type="entry name" value="Acyl-CoA dehydrogenase/oxidase, N-terminal domain"/>
    <property type="match status" value="1"/>
</dbReference>
<dbReference type="SUPFAM" id="SSF56645">
    <property type="entry name" value="Acyl-CoA dehydrogenase NM domain-like"/>
    <property type="match status" value="1"/>
</dbReference>
<proteinExistence type="inferred from homology"/>
<dbReference type="Gene3D" id="1.20.140.10">
    <property type="entry name" value="Butyryl-CoA Dehydrogenase, subunit A, domain 3"/>
    <property type="match status" value="1"/>
</dbReference>
<dbReference type="EMBL" id="VSRQ01000001">
    <property type="protein sequence ID" value="TYK52408.1"/>
    <property type="molecule type" value="Genomic_DNA"/>
</dbReference>
<comment type="cofactor">
    <cofactor evidence="1">
        <name>FAD</name>
        <dbReference type="ChEBI" id="CHEBI:57692"/>
    </cofactor>
</comment>
<evidence type="ECO:0000259" key="5">
    <source>
        <dbReference type="Pfam" id="PF00441"/>
    </source>
</evidence>
<dbReference type="GO" id="GO:0050660">
    <property type="term" value="F:flavin adenine dinucleotide binding"/>
    <property type="evidence" value="ECO:0007669"/>
    <property type="project" value="InterPro"/>
</dbReference>
<dbReference type="PANTHER" id="PTHR43884:SF12">
    <property type="entry name" value="ISOVALERYL-COA DEHYDROGENASE, MITOCHONDRIAL-RELATED"/>
    <property type="match status" value="1"/>
</dbReference>
<sequence length="383" mass="39530">MNPADRDAVEATCEAAERDAAAADATATFPVAALTAMRDTGLLGLTAPADHGGRGGGVTDLVEATILLGRADLSVALIFTMHCQQVMTLARHAGPRLRERVLPQVAKGAMYLASVTTSAGSGGRLQTSSSPSLRDGDLIRIDRDAPIVTGGAHADGFLITVQTAGAATPGQVDLVFAARDQLDVRVLGGWQPLGMRATESAPMRLTGAVPAWQTVGEPGGFPAIAAGLFAPLAHVGWAAAWLGTAAGALSRVVRHLRGPGRSAAGPPGELARAHLATVRGRLDVVNALLRHTAAVLDSVGDLSAPPVQLLVNTLKVRASQECYQAVDELIDVAGLKHGYMAGSALGLERALRDLRSASLNYSNDRLTLANGSLALMDSQVHLV</sequence>
<dbReference type="Pfam" id="PF00441">
    <property type="entry name" value="Acyl-CoA_dh_1"/>
    <property type="match status" value="1"/>
</dbReference>
<keyword evidence="4" id="KW-0274">FAD</keyword>
<comment type="similarity">
    <text evidence="2">Belongs to the acyl-CoA dehydrogenase family.</text>
</comment>
<dbReference type="GO" id="GO:0003995">
    <property type="term" value="F:acyl-CoA dehydrogenase activity"/>
    <property type="evidence" value="ECO:0007669"/>
    <property type="project" value="TreeGrafter"/>
</dbReference>
<name>A0A5D3FWJ8_9ACTN</name>
<dbReference type="AlphaFoldDB" id="A0A5D3FWJ8"/>
<dbReference type="Pfam" id="PF02771">
    <property type="entry name" value="Acyl-CoA_dh_N"/>
    <property type="match status" value="1"/>
</dbReference>
<dbReference type="InterPro" id="IPR009075">
    <property type="entry name" value="AcylCo_DH/oxidase_C"/>
</dbReference>
<feature type="domain" description="Acyl-CoA dehydrogenase/oxidase C-terminal" evidence="5">
    <location>
        <begin position="236"/>
        <end position="357"/>
    </location>
</feature>
<dbReference type="SUPFAM" id="SSF47203">
    <property type="entry name" value="Acyl-CoA dehydrogenase C-terminal domain-like"/>
    <property type="match status" value="1"/>
</dbReference>
<gene>
    <name evidence="7" type="ORF">FXF68_01045</name>
</gene>
<evidence type="ECO:0000256" key="2">
    <source>
        <dbReference type="ARBA" id="ARBA00009347"/>
    </source>
</evidence>
<evidence type="ECO:0000313" key="7">
    <source>
        <dbReference type="EMBL" id="TYK52408.1"/>
    </source>
</evidence>